<evidence type="ECO:0000313" key="18">
    <source>
        <dbReference type="EMBL" id="GGW69859.1"/>
    </source>
</evidence>
<keyword evidence="9 14" id="KW-0798">TonB box</keyword>
<evidence type="ECO:0000256" key="7">
    <source>
        <dbReference type="ARBA" id="ARBA00023004"/>
    </source>
</evidence>
<keyword evidence="2 12" id="KW-0813">Transport</keyword>
<evidence type="ECO:0000256" key="6">
    <source>
        <dbReference type="ARBA" id="ARBA00022729"/>
    </source>
</evidence>
<dbReference type="PANTHER" id="PTHR32552:SF81">
    <property type="entry name" value="TONB-DEPENDENT OUTER MEMBRANE RECEPTOR"/>
    <property type="match status" value="1"/>
</dbReference>
<feature type="domain" description="TonB-dependent receptor-like beta-barrel" evidence="16">
    <location>
        <begin position="246"/>
        <end position="650"/>
    </location>
</feature>
<feature type="signal peptide" evidence="15">
    <location>
        <begin position="1"/>
        <end position="20"/>
    </location>
</feature>
<evidence type="ECO:0000256" key="8">
    <source>
        <dbReference type="ARBA" id="ARBA00023065"/>
    </source>
</evidence>
<dbReference type="CDD" id="cd01347">
    <property type="entry name" value="ligand_gated_channel"/>
    <property type="match status" value="1"/>
</dbReference>
<evidence type="ECO:0000256" key="9">
    <source>
        <dbReference type="ARBA" id="ARBA00023077"/>
    </source>
</evidence>
<comment type="subcellular location">
    <subcellularLocation>
        <location evidence="1 12">Cell outer membrane</location>
        <topology evidence="1 12">Multi-pass membrane protein</topology>
    </subcellularLocation>
</comment>
<feature type="short sequence motif" description="TonB C-terminal box" evidence="13">
    <location>
        <begin position="676"/>
        <end position="693"/>
    </location>
</feature>
<reference evidence="19" key="1">
    <citation type="journal article" date="2019" name="Int. J. Syst. Evol. Microbiol.">
        <title>The Global Catalogue of Microorganisms (GCM) 10K type strain sequencing project: providing services to taxonomists for standard genome sequencing and annotation.</title>
        <authorList>
            <consortium name="The Broad Institute Genomics Platform"/>
            <consortium name="The Broad Institute Genome Sequencing Center for Infectious Disease"/>
            <person name="Wu L."/>
            <person name="Ma J."/>
        </authorList>
    </citation>
    <scope>NUCLEOTIDE SEQUENCE [LARGE SCALE GENOMIC DNA]</scope>
    <source>
        <strain evidence="19">KCTC 23723</strain>
    </source>
</reference>
<evidence type="ECO:0000259" key="16">
    <source>
        <dbReference type="Pfam" id="PF00593"/>
    </source>
</evidence>
<feature type="domain" description="TonB-dependent receptor plug" evidence="17">
    <location>
        <begin position="39"/>
        <end position="144"/>
    </location>
</feature>
<keyword evidence="19" id="KW-1185">Reference proteome</keyword>
<gene>
    <name evidence="18" type="ORF">GCM10008111_27450</name>
</gene>
<dbReference type="Pfam" id="PF07715">
    <property type="entry name" value="Plug"/>
    <property type="match status" value="1"/>
</dbReference>
<keyword evidence="7" id="KW-0408">Iron</keyword>
<dbReference type="PROSITE" id="PS52016">
    <property type="entry name" value="TONB_DEPENDENT_REC_3"/>
    <property type="match status" value="1"/>
</dbReference>
<keyword evidence="3 12" id="KW-1134">Transmembrane beta strand</keyword>
<dbReference type="PROSITE" id="PS01156">
    <property type="entry name" value="TONB_DEPENDENT_REC_2"/>
    <property type="match status" value="1"/>
</dbReference>
<dbReference type="EMBL" id="BMYR01000012">
    <property type="protein sequence ID" value="GGW69859.1"/>
    <property type="molecule type" value="Genomic_DNA"/>
</dbReference>
<evidence type="ECO:0000256" key="4">
    <source>
        <dbReference type="ARBA" id="ARBA00022496"/>
    </source>
</evidence>
<evidence type="ECO:0000256" key="13">
    <source>
        <dbReference type="PROSITE-ProRule" id="PRU10144"/>
    </source>
</evidence>
<sequence length="693" mass="77371">MSLRYSTVFLAVISAFSLHASEQDIEHISVKGDFRQHNLQQVAGSVAVLTEQDMQRQSAQHLDDALQQFANVNFAAGASRGRFIQIRGIGERSEFIDVINPSVGILIDGIDYAGLGISSIAHPEQLEIFRGPEATRFGTNALAGMVNLTSKNPTFTPEGKLSASVANYDSWQLSGYHSAPVADNVAYSLTLDKQKSDGFIDNAHLNRDDTNNIDEFTGRFKLQYLATEQLQLGLTAHVIDQQNGYDAFSLDRNRITLSDEPGKDILRSDALALNLAYQGLSIADITAQLSYLNADSDYGFDEDWSFRGIAPGWEYSYQDRYLRQREQWTLDYRFVSKPAGQLFGHTDWVLGMYASQRDLGLQRLRRAEDEQRMFASELARRNLSVYGETQTALTEQLRLVVGGRVEQYQDDYADVAGIMLDSDKTLWGAKVSLNYQLNPQALLYGLVSRGYKVGGINGEALSKAAEEEFAILTTKARFAPESVINAEFGVKGSTADGRLTTRVAAFYMWRQDMQVKGWINPDLGPEFAGFIDNAASGRNYGVEMETRLQVNEQLNVYVNAGYLQSRLGQYVTDSGIDLTGRDQAHAPRVNYSVGADWLLTEQLSLQAGVQGKSRFYYSDGHNAESSGSELVNLRVSYQLPQWELALWVRNALDQDVGVRGFYFGNDPRDEYAPHVYEQFGEPRRIGITASYNF</sequence>
<accession>A0ABQ2WTS9</accession>
<keyword evidence="5 12" id="KW-0812">Transmembrane</keyword>
<evidence type="ECO:0000256" key="10">
    <source>
        <dbReference type="ARBA" id="ARBA00023136"/>
    </source>
</evidence>
<dbReference type="InterPro" id="IPR010917">
    <property type="entry name" value="TonB_rcpt_CS"/>
</dbReference>
<keyword evidence="6 15" id="KW-0732">Signal</keyword>
<evidence type="ECO:0000256" key="5">
    <source>
        <dbReference type="ARBA" id="ARBA00022692"/>
    </source>
</evidence>
<dbReference type="PANTHER" id="PTHR32552">
    <property type="entry name" value="FERRICHROME IRON RECEPTOR-RELATED"/>
    <property type="match status" value="1"/>
</dbReference>
<dbReference type="InterPro" id="IPR039426">
    <property type="entry name" value="TonB-dep_rcpt-like"/>
</dbReference>
<dbReference type="SUPFAM" id="SSF56935">
    <property type="entry name" value="Porins"/>
    <property type="match status" value="1"/>
</dbReference>
<evidence type="ECO:0000256" key="1">
    <source>
        <dbReference type="ARBA" id="ARBA00004571"/>
    </source>
</evidence>
<dbReference type="Proteomes" id="UP000634667">
    <property type="component" value="Unassembled WGS sequence"/>
</dbReference>
<evidence type="ECO:0000256" key="12">
    <source>
        <dbReference type="PROSITE-ProRule" id="PRU01360"/>
    </source>
</evidence>
<feature type="chain" id="PRO_5046650978" evidence="15">
    <location>
        <begin position="21"/>
        <end position="693"/>
    </location>
</feature>
<keyword evidence="10 12" id="KW-0472">Membrane</keyword>
<dbReference type="RefSeq" id="WP_189483805.1">
    <property type="nucleotide sequence ID" value="NZ_BMYR01000012.1"/>
</dbReference>
<keyword evidence="4" id="KW-0410">Iron transport</keyword>
<dbReference type="Pfam" id="PF00593">
    <property type="entry name" value="TonB_dep_Rec_b-barrel"/>
    <property type="match status" value="1"/>
</dbReference>
<proteinExistence type="inferred from homology"/>
<protein>
    <submittedName>
        <fullName evidence="18">TonB-dependent receptor</fullName>
    </submittedName>
</protein>
<dbReference type="Gene3D" id="2.40.170.20">
    <property type="entry name" value="TonB-dependent receptor, beta-barrel domain"/>
    <property type="match status" value="1"/>
</dbReference>
<dbReference type="InterPro" id="IPR036942">
    <property type="entry name" value="Beta-barrel_TonB_sf"/>
</dbReference>
<evidence type="ECO:0000256" key="2">
    <source>
        <dbReference type="ARBA" id="ARBA00022448"/>
    </source>
</evidence>
<evidence type="ECO:0000256" key="3">
    <source>
        <dbReference type="ARBA" id="ARBA00022452"/>
    </source>
</evidence>
<evidence type="ECO:0000259" key="17">
    <source>
        <dbReference type="Pfam" id="PF07715"/>
    </source>
</evidence>
<comment type="similarity">
    <text evidence="12 14">Belongs to the TonB-dependent receptor family.</text>
</comment>
<keyword evidence="18" id="KW-0675">Receptor</keyword>
<evidence type="ECO:0000256" key="11">
    <source>
        <dbReference type="ARBA" id="ARBA00023237"/>
    </source>
</evidence>
<evidence type="ECO:0000256" key="15">
    <source>
        <dbReference type="SAM" id="SignalP"/>
    </source>
</evidence>
<organism evidence="18 19">
    <name type="scientific">Alishewanella tabrizica</name>
    <dbReference type="NCBI Taxonomy" id="671278"/>
    <lineage>
        <taxon>Bacteria</taxon>
        <taxon>Pseudomonadati</taxon>
        <taxon>Pseudomonadota</taxon>
        <taxon>Gammaproteobacteria</taxon>
        <taxon>Alteromonadales</taxon>
        <taxon>Alteromonadaceae</taxon>
        <taxon>Alishewanella</taxon>
    </lineage>
</organism>
<evidence type="ECO:0000313" key="19">
    <source>
        <dbReference type="Proteomes" id="UP000634667"/>
    </source>
</evidence>
<comment type="caution">
    <text evidence="18">The sequence shown here is derived from an EMBL/GenBank/DDBJ whole genome shotgun (WGS) entry which is preliminary data.</text>
</comment>
<dbReference type="InterPro" id="IPR012910">
    <property type="entry name" value="Plug_dom"/>
</dbReference>
<keyword evidence="8" id="KW-0406">Ion transport</keyword>
<evidence type="ECO:0000256" key="14">
    <source>
        <dbReference type="RuleBase" id="RU003357"/>
    </source>
</evidence>
<dbReference type="InterPro" id="IPR000531">
    <property type="entry name" value="Beta-barrel_TonB"/>
</dbReference>
<name>A0ABQ2WTS9_9ALTE</name>
<keyword evidence="11 12" id="KW-0998">Cell outer membrane</keyword>